<dbReference type="Gene3D" id="3.40.50.150">
    <property type="entry name" value="Vaccinia Virus protein VP39"/>
    <property type="match status" value="1"/>
</dbReference>
<evidence type="ECO:0000313" key="3">
    <source>
        <dbReference type="EMBL" id="QRD01184.1"/>
    </source>
</evidence>
<dbReference type="Proteomes" id="UP000663193">
    <property type="component" value="Chromosome 12"/>
</dbReference>
<proteinExistence type="predicted"/>
<dbReference type="OrthoDB" id="2013972at2759"/>
<keyword evidence="4" id="KW-1185">Reference proteome</keyword>
<evidence type="ECO:0000256" key="2">
    <source>
        <dbReference type="SAM" id="MobiDB-lite"/>
    </source>
</evidence>
<dbReference type="AlphaFoldDB" id="A0A7U2F9I6"/>
<dbReference type="EMBL" id="CP069034">
    <property type="protein sequence ID" value="QRD01184.1"/>
    <property type="molecule type" value="Genomic_DNA"/>
</dbReference>
<dbReference type="CDD" id="cd02440">
    <property type="entry name" value="AdoMet_MTases"/>
    <property type="match status" value="1"/>
</dbReference>
<protein>
    <recommendedName>
        <fullName evidence="5">Methyltransferase domain-containing protein</fullName>
    </recommendedName>
</protein>
<evidence type="ECO:0000256" key="1">
    <source>
        <dbReference type="ARBA" id="ARBA00022679"/>
    </source>
</evidence>
<organism evidence="3 4">
    <name type="scientific">Phaeosphaeria nodorum (strain SN15 / ATCC MYA-4574 / FGSC 10173)</name>
    <name type="common">Glume blotch fungus</name>
    <name type="synonym">Parastagonospora nodorum</name>
    <dbReference type="NCBI Taxonomy" id="321614"/>
    <lineage>
        <taxon>Eukaryota</taxon>
        <taxon>Fungi</taxon>
        <taxon>Dikarya</taxon>
        <taxon>Ascomycota</taxon>
        <taxon>Pezizomycotina</taxon>
        <taxon>Dothideomycetes</taxon>
        <taxon>Pleosporomycetidae</taxon>
        <taxon>Pleosporales</taxon>
        <taxon>Pleosporineae</taxon>
        <taxon>Phaeosphaeriaceae</taxon>
        <taxon>Parastagonospora</taxon>
    </lineage>
</organism>
<dbReference type="GO" id="GO:0016740">
    <property type="term" value="F:transferase activity"/>
    <property type="evidence" value="ECO:0007669"/>
    <property type="project" value="UniProtKB-KW"/>
</dbReference>
<dbReference type="PANTHER" id="PTHR43861">
    <property type="entry name" value="TRANS-ACONITATE 2-METHYLTRANSFERASE-RELATED"/>
    <property type="match status" value="1"/>
</dbReference>
<dbReference type="VEuPathDB" id="FungiDB:JI435_157750"/>
<feature type="region of interest" description="Disordered" evidence="2">
    <location>
        <begin position="342"/>
        <end position="375"/>
    </location>
</feature>
<dbReference type="SUPFAM" id="SSF53335">
    <property type="entry name" value="S-adenosyl-L-methionine-dependent methyltransferases"/>
    <property type="match status" value="1"/>
</dbReference>
<keyword evidence="1" id="KW-0808">Transferase</keyword>
<dbReference type="InterPro" id="IPR029063">
    <property type="entry name" value="SAM-dependent_MTases_sf"/>
</dbReference>
<dbReference type="PANTHER" id="PTHR43861:SF3">
    <property type="entry name" value="PUTATIVE (AFU_ORTHOLOGUE AFUA_2G14390)-RELATED"/>
    <property type="match status" value="1"/>
</dbReference>
<evidence type="ECO:0000313" key="4">
    <source>
        <dbReference type="Proteomes" id="UP000663193"/>
    </source>
</evidence>
<feature type="compositionally biased region" description="Acidic residues" evidence="2">
    <location>
        <begin position="361"/>
        <end position="375"/>
    </location>
</feature>
<dbReference type="Pfam" id="PF13489">
    <property type="entry name" value="Methyltransf_23"/>
    <property type="match status" value="1"/>
</dbReference>
<reference evidence="4" key="1">
    <citation type="journal article" date="2021" name="BMC Genomics">
        <title>Chromosome-level genome assembly and manually-curated proteome of model necrotroph Parastagonospora nodorum Sn15 reveals a genome-wide trove of candidate effector homologs, and redundancy of virulence-related functions within an accessory chromosome.</title>
        <authorList>
            <person name="Bertazzoni S."/>
            <person name="Jones D.A.B."/>
            <person name="Phan H.T."/>
            <person name="Tan K.-C."/>
            <person name="Hane J.K."/>
        </authorList>
    </citation>
    <scope>NUCLEOTIDE SEQUENCE [LARGE SCALE GENOMIC DNA]</scope>
    <source>
        <strain evidence="4">SN15 / ATCC MYA-4574 / FGSC 10173)</strain>
    </source>
</reference>
<name>A0A7U2F9I6_PHANO</name>
<evidence type="ECO:0008006" key="5">
    <source>
        <dbReference type="Google" id="ProtNLM"/>
    </source>
</evidence>
<gene>
    <name evidence="3" type="ORF">JI435_157750</name>
</gene>
<sequence length="375" mass="43716">MNTIRQRPLRPLSSATDLTDYTDITHSTLEADSDPQSDEADFESETQSLTPSIWDYVRQHGRTYHRYMAGAYPFPNDAQENERLNMQHTILRVLLQNKNWFAPLKRPKRMLDIGCGTGIWCLEMAREFPKARIEGIDLSPIQPDVTPANVDFFIDDIRRKEWWHCTQPYDYIHTRMSMGIFRDFREIIQKGFNNLEPGGFMESHELYPKLYCTDGTMPADWELLEWTRLEDKAAMQLGTPLRIANKLKTWYEQAGFVDVYEEVFHIPVNAWAKDPRDKLIGKFMMWNMCEGVHAWSIEYFVKALGWTEVEVEVYLAHLRTAIVDKSVHAFYKVYVVHGRKPRAGEERSRVVKPAHWPTEPGSDDEGDDDDDAVFA</sequence>
<accession>A0A7U2F9I6</accession>